<accession>A0A067Q537</accession>
<dbReference type="HOGENOM" id="CLU_008455_8_4_1"/>
<dbReference type="Gene3D" id="1.20.1720.10">
    <property type="entry name" value="Multidrug resistance protein D"/>
    <property type="match status" value="1"/>
</dbReference>
<evidence type="ECO:0000256" key="6">
    <source>
        <dbReference type="SAM" id="Phobius"/>
    </source>
</evidence>
<evidence type="ECO:0000259" key="7">
    <source>
        <dbReference type="PROSITE" id="PS50850"/>
    </source>
</evidence>
<protein>
    <recommendedName>
        <fullName evidence="7">Major facilitator superfamily (MFS) profile domain-containing protein</fullName>
    </recommendedName>
</protein>
<feature type="transmembrane region" description="Helical" evidence="6">
    <location>
        <begin position="340"/>
        <end position="363"/>
    </location>
</feature>
<feature type="transmembrane region" description="Helical" evidence="6">
    <location>
        <begin position="452"/>
        <end position="471"/>
    </location>
</feature>
<feature type="transmembrane region" description="Helical" evidence="6">
    <location>
        <begin position="414"/>
        <end position="440"/>
    </location>
</feature>
<keyword evidence="3 6" id="KW-1133">Transmembrane helix</keyword>
<feature type="transmembrane region" description="Helical" evidence="6">
    <location>
        <begin position="483"/>
        <end position="502"/>
    </location>
</feature>
<dbReference type="Pfam" id="PF07690">
    <property type="entry name" value="MFS_1"/>
    <property type="match status" value="1"/>
</dbReference>
<dbReference type="GO" id="GO:0005886">
    <property type="term" value="C:plasma membrane"/>
    <property type="evidence" value="ECO:0007669"/>
    <property type="project" value="TreeGrafter"/>
</dbReference>
<dbReference type="PROSITE" id="PS50850">
    <property type="entry name" value="MFS"/>
    <property type="match status" value="1"/>
</dbReference>
<keyword evidence="9" id="KW-1185">Reference proteome</keyword>
<dbReference type="InterPro" id="IPR036259">
    <property type="entry name" value="MFS_trans_sf"/>
</dbReference>
<evidence type="ECO:0000256" key="4">
    <source>
        <dbReference type="ARBA" id="ARBA00023136"/>
    </source>
</evidence>
<dbReference type="InterPro" id="IPR020846">
    <property type="entry name" value="MFS_dom"/>
</dbReference>
<feature type="domain" description="Major facilitator superfamily (MFS) profile" evidence="7">
    <location>
        <begin position="55"/>
        <end position="505"/>
    </location>
</feature>
<dbReference type="Gene3D" id="1.20.1250.20">
    <property type="entry name" value="MFS general substrate transporter like domains"/>
    <property type="match status" value="1"/>
</dbReference>
<feature type="transmembrane region" description="Helical" evidence="6">
    <location>
        <begin position="310"/>
        <end position="328"/>
    </location>
</feature>
<keyword evidence="2 6" id="KW-0812">Transmembrane</keyword>
<evidence type="ECO:0000256" key="1">
    <source>
        <dbReference type="ARBA" id="ARBA00004141"/>
    </source>
</evidence>
<dbReference type="InterPro" id="IPR011701">
    <property type="entry name" value="MFS"/>
</dbReference>
<evidence type="ECO:0000256" key="5">
    <source>
        <dbReference type="SAM" id="MobiDB-lite"/>
    </source>
</evidence>
<dbReference type="EMBL" id="KL197711">
    <property type="protein sequence ID" value="KDQ62168.1"/>
    <property type="molecule type" value="Genomic_DNA"/>
</dbReference>
<evidence type="ECO:0000313" key="8">
    <source>
        <dbReference type="EMBL" id="KDQ62168.1"/>
    </source>
</evidence>
<dbReference type="PANTHER" id="PTHR23502">
    <property type="entry name" value="MAJOR FACILITATOR SUPERFAMILY"/>
    <property type="match status" value="1"/>
</dbReference>
<evidence type="ECO:0000256" key="2">
    <source>
        <dbReference type="ARBA" id="ARBA00022692"/>
    </source>
</evidence>
<name>A0A067Q537_9AGAM</name>
<keyword evidence="4 6" id="KW-0472">Membrane</keyword>
<evidence type="ECO:0000256" key="3">
    <source>
        <dbReference type="ARBA" id="ARBA00022989"/>
    </source>
</evidence>
<dbReference type="Proteomes" id="UP000027265">
    <property type="component" value="Unassembled WGS sequence"/>
</dbReference>
<dbReference type="STRING" id="933084.A0A067Q537"/>
<feature type="transmembrane region" description="Helical" evidence="6">
    <location>
        <begin position="124"/>
        <end position="147"/>
    </location>
</feature>
<organism evidence="8 9">
    <name type="scientific">Jaapia argillacea MUCL 33604</name>
    <dbReference type="NCBI Taxonomy" id="933084"/>
    <lineage>
        <taxon>Eukaryota</taxon>
        <taxon>Fungi</taxon>
        <taxon>Dikarya</taxon>
        <taxon>Basidiomycota</taxon>
        <taxon>Agaricomycotina</taxon>
        <taxon>Agaricomycetes</taxon>
        <taxon>Agaricomycetidae</taxon>
        <taxon>Jaapiales</taxon>
        <taxon>Jaapiaceae</taxon>
        <taxon>Jaapia</taxon>
    </lineage>
</organism>
<dbReference type="InParanoid" id="A0A067Q537"/>
<feature type="compositionally biased region" description="Polar residues" evidence="5">
    <location>
        <begin position="235"/>
        <end position="252"/>
    </location>
</feature>
<feature type="transmembrane region" description="Helical" evidence="6">
    <location>
        <begin position="93"/>
        <end position="112"/>
    </location>
</feature>
<dbReference type="OrthoDB" id="2585655at2759"/>
<proteinExistence type="predicted"/>
<feature type="transmembrane region" description="Helical" evidence="6">
    <location>
        <begin position="54"/>
        <end position="73"/>
    </location>
</feature>
<dbReference type="GO" id="GO:0022857">
    <property type="term" value="F:transmembrane transporter activity"/>
    <property type="evidence" value="ECO:0007669"/>
    <property type="project" value="InterPro"/>
</dbReference>
<evidence type="ECO:0000313" key="9">
    <source>
        <dbReference type="Proteomes" id="UP000027265"/>
    </source>
</evidence>
<dbReference type="AlphaFoldDB" id="A0A067Q537"/>
<feature type="region of interest" description="Disordered" evidence="5">
    <location>
        <begin position="235"/>
        <end position="280"/>
    </location>
</feature>
<dbReference type="SUPFAM" id="SSF103473">
    <property type="entry name" value="MFS general substrate transporter"/>
    <property type="match status" value="1"/>
</dbReference>
<dbReference type="PANTHER" id="PTHR23502:SF5">
    <property type="entry name" value="QUINIDINE RESISTANCE PROTEIN 3"/>
    <property type="match status" value="1"/>
</dbReference>
<gene>
    <name evidence="8" type="ORF">JAAARDRAFT_189529</name>
</gene>
<sequence>MALVAGQSTIPNGTSELKANIANQEMSAAPSALDIEHAPVRDDPRAWSRFRKSVVLTIVAAASLIAGLGSNIYNPSIQEIEDQLHATSSDISLSLSLFILIQGLGPILWSAVSEVKGRKIVYTVSILLYIIGCVCVATAKNIAVVIAMRCMQAVGSSAVIAIGAATLADIYEPAERGTMMGVYYAAPLLGPSLGPIIGGGLTAGFNWRASFDTFRRERSLTYQLVLRRRTREQVTSLDSSKRSSQVTISSPVATEKPHVDVHGNGGPPAKDLENQTDPSVDSPVQEIKLSLTDVNPIPPMTNVLGRGNNICVLVASGLIFAFSYSISYTCARTLASEYGYNAMNIGLVLLSFGIGSMAGSLLGGRWSDRVLRRLVAKNNGVRVAEMRLESTKIAMIFLPISVVVYGWICEEHIHIAAVCVVLFFAGFSSIWIYSSTLAYIVDANTGRSSTAVAANSGFRGLFAFIATEVAVPLQGSIGDGGLYTLWAGLMVVAELLILLVWWKGGAWRERAETREKEK</sequence>
<comment type="subcellular location">
    <subcellularLocation>
        <location evidence="1">Membrane</location>
        <topology evidence="1">Multi-pass membrane protein</topology>
    </subcellularLocation>
</comment>
<reference evidence="9" key="1">
    <citation type="journal article" date="2014" name="Proc. Natl. Acad. Sci. U.S.A.">
        <title>Extensive sampling of basidiomycete genomes demonstrates inadequacy of the white-rot/brown-rot paradigm for wood decay fungi.</title>
        <authorList>
            <person name="Riley R."/>
            <person name="Salamov A.A."/>
            <person name="Brown D.W."/>
            <person name="Nagy L.G."/>
            <person name="Floudas D."/>
            <person name="Held B.W."/>
            <person name="Levasseur A."/>
            <person name="Lombard V."/>
            <person name="Morin E."/>
            <person name="Otillar R."/>
            <person name="Lindquist E.A."/>
            <person name="Sun H."/>
            <person name="LaButti K.M."/>
            <person name="Schmutz J."/>
            <person name="Jabbour D."/>
            <person name="Luo H."/>
            <person name="Baker S.E."/>
            <person name="Pisabarro A.G."/>
            <person name="Walton J.D."/>
            <person name="Blanchette R.A."/>
            <person name="Henrissat B."/>
            <person name="Martin F."/>
            <person name="Cullen D."/>
            <person name="Hibbett D.S."/>
            <person name="Grigoriev I.V."/>
        </authorList>
    </citation>
    <scope>NUCLEOTIDE SEQUENCE [LARGE SCALE GENOMIC DNA]</scope>
    <source>
        <strain evidence="9">MUCL 33604</strain>
    </source>
</reference>
<feature type="transmembrane region" description="Helical" evidence="6">
    <location>
        <begin position="391"/>
        <end position="408"/>
    </location>
</feature>